<evidence type="ECO:0000313" key="21">
    <source>
        <dbReference type="Proteomes" id="UP001628668"/>
    </source>
</evidence>
<evidence type="ECO:0000256" key="3">
    <source>
        <dbReference type="ARBA" id="ARBA00004496"/>
    </source>
</evidence>
<proteinExistence type="inferred from homology"/>
<evidence type="ECO:0000256" key="4">
    <source>
        <dbReference type="ARBA" id="ARBA00004661"/>
    </source>
</evidence>
<evidence type="ECO:0000256" key="17">
    <source>
        <dbReference type="HAMAP-Rule" id="MF_00110"/>
    </source>
</evidence>
<evidence type="ECO:0000256" key="11">
    <source>
        <dbReference type="ARBA" id="ARBA00022741"/>
    </source>
</evidence>
<dbReference type="InterPro" id="IPR056179">
    <property type="entry name" value="DHQS_C"/>
</dbReference>
<sequence>MERITVKTPSKSYDVFLGNTMTQNIIDFISSNYPGVSTIWIIADIEVHSLYGKQFANELERVFPVTVFEAPSGEQAKSFKVYEEAISHGLRNHVDRNALVIAFGGGAIGDFAGFTASTFMRGIPFISVPTTILAHDSAVGGKVAINHPLGKNMVGQFYQPDGVFFDLDYLKSLPAEEVRSGYAEVIKHAFLSDADFLRELYSNFTSVSELREEYILQCLLRGIKVKAEIVSQDEREHGIRAFLNFGHTYGHAVESASGYGNRTHGESVMIGMIYALYLSGKYCSLSFDLKEFVNWIISIGYDLTVPDHITFTQLLNKMKNDKKSKDGMPVFVLLKEIGEPVLVTVPEEGLIAADTFIRGLYKWAVEKDKRESENDDEGNPGSNNR</sequence>
<keyword evidence="16 17" id="KW-0170">Cobalt</keyword>
<dbReference type="SUPFAM" id="SSF56796">
    <property type="entry name" value="Dehydroquinate synthase-like"/>
    <property type="match status" value="1"/>
</dbReference>
<reference evidence="20 21" key="1">
    <citation type="submission" date="2024-12" db="EMBL/GenBank/DDBJ databases">
        <authorList>
            <person name="Li X."/>
            <person name="Zhang D."/>
        </authorList>
    </citation>
    <scope>NUCLEOTIDE SEQUENCE [LARGE SCALE GENOMIC DNA]</scope>
    <source>
        <strain evidence="20 21">JCM19602</strain>
    </source>
</reference>
<feature type="binding site" evidence="17">
    <location>
        <position position="247"/>
    </location>
    <ligand>
        <name>Zn(2+)</name>
        <dbReference type="ChEBI" id="CHEBI:29105"/>
    </ligand>
</feature>
<protein>
    <recommendedName>
        <fullName evidence="7 17">3-dehydroquinate synthase</fullName>
        <shortName evidence="17">DHQS</shortName>
        <ecNumber evidence="6 17">4.2.3.4</ecNumber>
    </recommendedName>
</protein>
<evidence type="ECO:0000256" key="2">
    <source>
        <dbReference type="ARBA" id="ARBA00001911"/>
    </source>
</evidence>
<dbReference type="Pfam" id="PF24621">
    <property type="entry name" value="DHQS_C"/>
    <property type="match status" value="1"/>
</dbReference>
<comment type="subcellular location">
    <subcellularLocation>
        <location evidence="3 17">Cytoplasm</location>
    </subcellularLocation>
</comment>
<organism evidence="20 21">
    <name type="scientific">Rossellomorea oryzaecorticis</name>
    <dbReference type="NCBI Taxonomy" id="1396505"/>
    <lineage>
        <taxon>Bacteria</taxon>
        <taxon>Bacillati</taxon>
        <taxon>Bacillota</taxon>
        <taxon>Bacilli</taxon>
        <taxon>Bacillales</taxon>
        <taxon>Bacillaceae</taxon>
        <taxon>Rossellomorea</taxon>
    </lineage>
</organism>
<dbReference type="PIRSF" id="PIRSF001455">
    <property type="entry name" value="DHQ_synth"/>
    <property type="match status" value="1"/>
</dbReference>
<feature type="binding site" evidence="17">
    <location>
        <position position="264"/>
    </location>
    <ligand>
        <name>Zn(2+)</name>
        <dbReference type="ChEBI" id="CHEBI:29105"/>
    </ligand>
</feature>
<evidence type="ECO:0000256" key="1">
    <source>
        <dbReference type="ARBA" id="ARBA00001393"/>
    </source>
</evidence>
<accession>A0ABW8VNL0</accession>
<feature type="binding site" evidence="17">
    <location>
        <begin position="72"/>
        <end position="77"/>
    </location>
    <ligand>
        <name>NAD(+)</name>
        <dbReference type="ChEBI" id="CHEBI:57540"/>
    </ligand>
</feature>
<evidence type="ECO:0000256" key="8">
    <source>
        <dbReference type="ARBA" id="ARBA00022490"/>
    </source>
</evidence>
<dbReference type="PANTHER" id="PTHR43622:SF7">
    <property type="entry name" value="3-DEHYDROQUINATE SYNTHASE, CHLOROPLASTIC"/>
    <property type="match status" value="1"/>
</dbReference>
<dbReference type="EC" id="4.2.3.4" evidence="6 17"/>
<evidence type="ECO:0000256" key="7">
    <source>
        <dbReference type="ARBA" id="ARBA00017684"/>
    </source>
</evidence>
<dbReference type="InterPro" id="IPR050071">
    <property type="entry name" value="Dehydroquinate_synthase"/>
</dbReference>
<dbReference type="Proteomes" id="UP001628668">
    <property type="component" value="Unassembled WGS sequence"/>
</dbReference>
<keyword evidence="11 17" id="KW-0547">Nucleotide-binding</keyword>
<dbReference type="Gene3D" id="1.20.1090.10">
    <property type="entry name" value="Dehydroquinate synthase-like - alpha domain"/>
    <property type="match status" value="1"/>
</dbReference>
<gene>
    <name evidence="17 20" type="primary">aroB</name>
    <name evidence="20" type="ORF">ACKA06_09295</name>
</gene>
<feature type="binding site" evidence="17">
    <location>
        <begin position="130"/>
        <end position="131"/>
    </location>
    <ligand>
        <name>NAD(+)</name>
        <dbReference type="ChEBI" id="CHEBI:57540"/>
    </ligand>
</feature>
<comment type="catalytic activity">
    <reaction evidence="1 17">
        <text>7-phospho-2-dehydro-3-deoxy-D-arabino-heptonate = 3-dehydroquinate + phosphate</text>
        <dbReference type="Rhea" id="RHEA:21968"/>
        <dbReference type="ChEBI" id="CHEBI:32364"/>
        <dbReference type="ChEBI" id="CHEBI:43474"/>
        <dbReference type="ChEBI" id="CHEBI:58394"/>
        <dbReference type="EC" id="4.2.3.4"/>
    </reaction>
</comment>
<name>A0ABW8VNL0_9BACI</name>
<comment type="pathway">
    <text evidence="4 17">Metabolic intermediate biosynthesis; chorismate biosynthesis; chorismate from D-erythrose 4-phosphate and phosphoenolpyruvate: step 2/7.</text>
</comment>
<dbReference type="RefSeq" id="WP_411159474.1">
    <property type="nucleotide sequence ID" value="NZ_JBJOSA010000006.1"/>
</dbReference>
<dbReference type="HAMAP" id="MF_00110">
    <property type="entry name" value="DHQ_synthase"/>
    <property type="match status" value="1"/>
</dbReference>
<keyword evidence="21" id="KW-1185">Reference proteome</keyword>
<dbReference type="PANTHER" id="PTHR43622">
    <property type="entry name" value="3-DEHYDROQUINATE SYNTHASE"/>
    <property type="match status" value="1"/>
</dbReference>
<comment type="caution">
    <text evidence="20">The sequence shown here is derived from an EMBL/GenBank/DDBJ whole genome shotgun (WGS) entry which is preliminary data.</text>
</comment>
<evidence type="ECO:0000313" key="20">
    <source>
        <dbReference type="EMBL" id="MFL8936981.1"/>
    </source>
</evidence>
<keyword evidence="8 17" id="KW-0963">Cytoplasm</keyword>
<keyword evidence="9 17" id="KW-0028">Amino-acid biosynthesis</keyword>
<dbReference type="InterPro" id="IPR016037">
    <property type="entry name" value="DHQ_synth_AroB"/>
</dbReference>
<dbReference type="GO" id="GO:0003856">
    <property type="term" value="F:3-dehydroquinate synthase activity"/>
    <property type="evidence" value="ECO:0007669"/>
    <property type="project" value="UniProtKB-EC"/>
</dbReference>
<keyword evidence="13 17" id="KW-0520">NAD</keyword>
<comment type="function">
    <text evidence="17">Catalyzes the conversion of 3-deoxy-D-arabino-heptulosonate 7-phosphate (DAHP) to dehydroquinate (DHQ).</text>
</comment>
<evidence type="ECO:0000256" key="10">
    <source>
        <dbReference type="ARBA" id="ARBA00022723"/>
    </source>
</evidence>
<evidence type="ECO:0000256" key="6">
    <source>
        <dbReference type="ARBA" id="ARBA00013031"/>
    </source>
</evidence>
<dbReference type="InterPro" id="IPR030963">
    <property type="entry name" value="DHQ_synth_fam"/>
</dbReference>
<evidence type="ECO:0000256" key="13">
    <source>
        <dbReference type="ARBA" id="ARBA00023027"/>
    </source>
</evidence>
<evidence type="ECO:0000256" key="15">
    <source>
        <dbReference type="ARBA" id="ARBA00023239"/>
    </source>
</evidence>
<dbReference type="NCBIfam" id="TIGR01357">
    <property type="entry name" value="aroB"/>
    <property type="match status" value="1"/>
</dbReference>
<dbReference type="CDD" id="cd08195">
    <property type="entry name" value="DHQS"/>
    <property type="match status" value="1"/>
</dbReference>
<keyword evidence="14 17" id="KW-0057">Aromatic amino acid biosynthesis</keyword>
<evidence type="ECO:0000256" key="14">
    <source>
        <dbReference type="ARBA" id="ARBA00023141"/>
    </source>
</evidence>
<evidence type="ECO:0000259" key="18">
    <source>
        <dbReference type="Pfam" id="PF01761"/>
    </source>
</evidence>
<feature type="domain" description="3-dehydroquinate synthase C-terminal" evidence="19">
    <location>
        <begin position="181"/>
        <end position="324"/>
    </location>
</feature>
<comment type="similarity">
    <text evidence="5 17">Belongs to the sugar phosphate cyclases superfamily. Dehydroquinate synthase family.</text>
</comment>
<feature type="binding site" evidence="17">
    <location>
        <position position="151"/>
    </location>
    <ligand>
        <name>NAD(+)</name>
        <dbReference type="ChEBI" id="CHEBI:57540"/>
    </ligand>
</feature>
<feature type="binding site" evidence="17">
    <location>
        <position position="184"/>
    </location>
    <ligand>
        <name>Zn(2+)</name>
        <dbReference type="ChEBI" id="CHEBI:29105"/>
    </ligand>
</feature>
<comment type="cofactor">
    <cofactor evidence="2 17">
        <name>NAD(+)</name>
        <dbReference type="ChEBI" id="CHEBI:57540"/>
    </cofactor>
</comment>
<dbReference type="EMBL" id="JBJOSA010000006">
    <property type="protein sequence ID" value="MFL8936981.1"/>
    <property type="molecule type" value="Genomic_DNA"/>
</dbReference>
<comment type="caution">
    <text evidence="17">Lacks conserved residue(s) required for the propagation of feature annotation.</text>
</comment>
<keyword evidence="10 17" id="KW-0479">Metal-binding</keyword>
<keyword evidence="12 17" id="KW-0862">Zinc</keyword>
<evidence type="ECO:0000256" key="12">
    <source>
        <dbReference type="ARBA" id="ARBA00022833"/>
    </source>
</evidence>
<keyword evidence="15 17" id="KW-0456">Lyase</keyword>
<evidence type="ECO:0000256" key="5">
    <source>
        <dbReference type="ARBA" id="ARBA00005412"/>
    </source>
</evidence>
<dbReference type="InterPro" id="IPR030960">
    <property type="entry name" value="DHQS/DOIS_N"/>
</dbReference>
<feature type="binding site" evidence="17">
    <location>
        <position position="142"/>
    </location>
    <ligand>
        <name>NAD(+)</name>
        <dbReference type="ChEBI" id="CHEBI:57540"/>
    </ligand>
</feature>
<feature type="domain" description="3-dehydroquinate synthase N-terminal" evidence="18">
    <location>
        <begin position="69"/>
        <end position="179"/>
    </location>
</feature>
<evidence type="ECO:0000256" key="9">
    <source>
        <dbReference type="ARBA" id="ARBA00022605"/>
    </source>
</evidence>
<comment type="cofactor">
    <cofactor evidence="17">
        <name>Co(2+)</name>
        <dbReference type="ChEBI" id="CHEBI:48828"/>
    </cofactor>
    <cofactor evidence="17">
        <name>Zn(2+)</name>
        <dbReference type="ChEBI" id="CHEBI:29105"/>
    </cofactor>
    <text evidence="17">Binds 1 divalent metal cation per subunit. Can use either Co(2+) or Zn(2+).</text>
</comment>
<evidence type="ECO:0000256" key="16">
    <source>
        <dbReference type="ARBA" id="ARBA00023285"/>
    </source>
</evidence>
<evidence type="ECO:0000259" key="19">
    <source>
        <dbReference type="Pfam" id="PF24621"/>
    </source>
</evidence>
<dbReference type="Pfam" id="PF01761">
    <property type="entry name" value="DHQ_synthase"/>
    <property type="match status" value="1"/>
</dbReference>
<dbReference type="Gene3D" id="3.40.50.1970">
    <property type="match status" value="1"/>
</dbReference>
<feature type="binding site" evidence="17">
    <location>
        <begin position="106"/>
        <end position="110"/>
    </location>
    <ligand>
        <name>NAD(+)</name>
        <dbReference type="ChEBI" id="CHEBI:57540"/>
    </ligand>
</feature>